<keyword evidence="1" id="KW-0812">Transmembrane</keyword>
<keyword evidence="1" id="KW-1133">Transmembrane helix</keyword>
<evidence type="ECO:0000313" key="2">
    <source>
        <dbReference type="EMBL" id="EGO61834.1"/>
    </source>
</evidence>
<name>F7NQ75_9FIRM</name>
<dbReference type="STRING" id="1009370.ALO_21379"/>
<keyword evidence="3" id="KW-1185">Reference proteome</keyword>
<feature type="transmembrane region" description="Helical" evidence="1">
    <location>
        <begin position="63"/>
        <end position="91"/>
    </location>
</feature>
<evidence type="ECO:0000256" key="1">
    <source>
        <dbReference type="SAM" id="Phobius"/>
    </source>
</evidence>
<dbReference type="Proteomes" id="UP000003240">
    <property type="component" value="Unassembled WGS sequence"/>
</dbReference>
<dbReference type="OrthoDB" id="1683277at2"/>
<dbReference type="eggNOG" id="ENOG5032SS2">
    <property type="taxonomic scope" value="Bacteria"/>
</dbReference>
<dbReference type="RefSeq" id="WP_004099954.1">
    <property type="nucleotide sequence ID" value="NZ_AFGF01000280.1"/>
</dbReference>
<gene>
    <name evidence="2" type="ORF">ALO_21379</name>
</gene>
<comment type="caution">
    <text evidence="2">The sequence shown here is derived from an EMBL/GenBank/DDBJ whole genome shotgun (WGS) entry which is preliminary data.</text>
</comment>
<sequence>MSQVWLELIVVMLGSSVIKYVFLNRLVWVVIDLVTLGICYLVLRRYPYVDMKTSMIFLSGLTFINILVDLGWISGLFGTLISLAIVMWLLWKRRGPRRPNMRYKWHK</sequence>
<protein>
    <submittedName>
        <fullName evidence="2">Uncharacterized protein</fullName>
    </submittedName>
</protein>
<evidence type="ECO:0000313" key="3">
    <source>
        <dbReference type="Proteomes" id="UP000003240"/>
    </source>
</evidence>
<keyword evidence="1" id="KW-0472">Membrane</keyword>
<organism evidence="2 3">
    <name type="scientific">Acetonema longum DSM 6540</name>
    <dbReference type="NCBI Taxonomy" id="1009370"/>
    <lineage>
        <taxon>Bacteria</taxon>
        <taxon>Bacillati</taxon>
        <taxon>Bacillota</taxon>
        <taxon>Negativicutes</taxon>
        <taxon>Acetonemataceae</taxon>
        <taxon>Acetonema</taxon>
    </lineage>
</organism>
<accession>F7NQ75</accession>
<reference evidence="2 3" key="1">
    <citation type="journal article" date="2011" name="EMBO J.">
        <title>Structural diversity of bacterial flagellar motors.</title>
        <authorList>
            <person name="Chen S."/>
            <person name="Beeby M."/>
            <person name="Murphy G.E."/>
            <person name="Leadbetter J.R."/>
            <person name="Hendrixson D.R."/>
            <person name="Briegel A."/>
            <person name="Li Z."/>
            <person name="Shi J."/>
            <person name="Tocheva E.I."/>
            <person name="Muller A."/>
            <person name="Dobro M.J."/>
            <person name="Jensen G.J."/>
        </authorList>
    </citation>
    <scope>NUCLEOTIDE SEQUENCE [LARGE SCALE GENOMIC DNA]</scope>
    <source>
        <strain evidence="2 3">DSM 6540</strain>
    </source>
</reference>
<feature type="transmembrane region" description="Helical" evidence="1">
    <location>
        <begin position="21"/>
        <end position="43"/>
    </location>
</feature>
<dbReference type="AlphaFoldDB" id="F7NQ75"/>
<dbReference type="EMBL" id="AFGF01000280">
    <property type="protein sequence ID" value="EGO61834.1"/>
    <property type="molecule type" value="Genomic_DNA"/>
</dbReference>
<proteinExistence type="predicted"/>